<accession>A0A9W8JBY6</accession>
<evidence type="ECO:0000259" key="6">
    <source>
        <dbReference type="PROSITE" id="PS51526"/>
    </source>
</evidence>
<dbReference type="EMBL" id="JANBPK010000796">
    <property type="protein sequence ID" value="KAJ2931842.1"/>
    <property type="molecule type" value="Genomic_DNA"/>
</dbReference>
<keyword evidence="4" id="KW-0539">Nucleus</keyword>
<evidence type="ECO:0000256" key="1">
    <source>
        <dbReference type="ARBA" id="ARBA00022853"/>
    </source>
</evidence>
<evidence type="ECO:0000313" key="8">
    <source>
        <dbReference type="Proteomes" id="UP001140091"/>
    </source>
</evidence>
<reference evidence="7" key="1">
    <citation type="submission" date="2022-06" db="EMBL/GenBank/DDBJ databases">
        <title>Genome Sequence of Candolleomyces eurysporus.</title>
        <authorList>
            <person name="Buettner E."/>
        </authorList>
    </citation>
    <scope>NUCLEOTIDE SEQUENCE</scope>
    <source>
        <strain evidence="7">VTCC 930004</strain>
    </source>
</reference>
<name>A0A9W8JBY6_9AGAR</name>
<feature type="domain" description="RFX-type winged-helix" evidence="6">
    <location>
        <begin position="691"/>
        <end position="767"/>
    </location>
</feature>
<keyword evidence="1" id="KW-0156">Chromatin regulator</keyword>
<keyword evidence="2" id="KW-0805">Transcription regulation</keyword>
<dbReference type="PANTHER" id="PTHR22970:SF14">
    <property type="entry name" value="AT-RICH INTERACTIVE DOMAIN-CONTAINING PROTEIN 2"/>
    <property type="match status" value="1"/>
</dbReference>
<dbReference type="InterPro" id="IPR032698">
    <property type="entry name" value="SirB1_N"/>
</dbReference>
<dbReference type="InterPro" id="IPR003150">
    <property type="entry name" value="DNA-bd_RFX"/>
</dbReference>
<keyword evidence="8" id="KW-1185">Reference proteome</keyword>
<evidence type="ECO:0000256" key="4">
    <source>
        <dbReference type="ARBA" id="ARBA00023242"/>
    </source>
</evidence>
<comment type="caution">
    <text evidence="7">The sequence shown here is derived from an EMBL/GenBank/DDBJ whole genome shotgun (WGS) entry which is preliminary data.</text>
</comment>
<dbReference type="Gene3D" id="2.30.30.390">
    <property type="entry name" value="Hemimethylated DNA-binding domain"/>
    <property type="match status" value="1"/>
</dbReference>
<feature type="non-terminal residue" evidence="7">
    <location>
        <position position="990"/>
    </location>
</feature>
<keyword evidence="3" id="KW-0804">Transcription</keyword>
<organism evidence="7 8">
    <name type="scientific">Candolleomyces eurysporus</name>
    <dbReference type="NCBI Taxonomy" id="2828524"/>
    <lineage>
        <taxon>Eukaryota</taxon>
        <taxon>Fungi</taxon>
        <taxon>Dikarya</taxon>
        <taxon>Basidiomycota</taxon>
        <taxon>Agaricomycotina</taxon>
        <taxon>Agaricomycetes</taxon>
        <taxon>Agaricomycetidae</taxon>
        <taxon>Agaricales</taxon>
        <taxon>Agaricineae</taxon>
        <taxon>Psathyrellaceae</taxon>
        <taxon>Candolleomyces</taxon>
    </lineage>
</organism>
<evidence type="ECO:0000256" key="3">
    <source>
        <dbReference type="ARBA" id="ARBA00023163"/>
    </source>
</evidence>
<dbReference type="GO" id="GO:0006355">
    <property type="term" value="P:regulation of DNA-templated transcription"/>
    <property type="evidence" value="ECO:0007669"/>
    <property type="project" value="InterPro"/>
</dbReference>
<evidence type="ECO:0000313" key="7">
    <source>
        <dbReference type="EMBL" id="KAJ2931842.1"/>
    </source>
</evidence>
<feature type="region of interest" description="Disordered" evidence="5">
    <location>
        <begin position="923"/>
        <end position="953"/>
    </location>
</feature>
<dbReference type="InterPro" id="IPR036623">
    <property type="entry name" value="Hemimethylated_DNA-bd_sf"/>
</dbReference>
<gene>
    <name evidence="7" type="ORF">H1R20_g5250</name>
</gene>
<dbReference type="InterPro" id="IPR011722">
    <property type="entry name" value="Hemimethylated_DNA-bd_dom"/>
</dbReference>
<evidence type="ECO:0000256" key="5">
    <source>
        <dbReference type="SAM" id="MobiDB-lite"/>
    </source>
</evidence>
<dbReference type="SUPFAM" id="SSF141255">
    <property type="entry name" value="YccV-like"/>
    <property type="match status" value="1"/>
</dbReference>
<dbReference type="SMART" id="SM00992">
    <property type="entry name" value="YccV-like"/>
    <property type="match status" value="1"/>
</dbReference>
<dbReference type="GO" id="GO:0003677">
    <property type="term" value="F:DNA binding"/>
    <property type="evidence" value="ECO:0007669"/>
    <property type="project" value="InterPro"/>
</dbReference>
<dbReference type="OrthoDB" id="338531at2759"/>
<dbReference type="Pfam" id="PF13369">
    <property type="entry name" value="Transglut_core2"/>
    <property type="match status" value="1"/>
</dbReference>
<dbReference type="AlphaFoldDB" id="A0A9W8JBY6"/>
<sequence length="990" mass="111139">MQVCRGIYQFMTDEGFSLAPRVHFRSLMNHFPHAYLTTNKSTIPISLVHVALHLARHVGLDVSPVNFPGTVLGRVETGDAQPDHFFLINPSAPNVDDSILLPNFGPTLTLPGDAGQLILRASRNVEASLLEKNNQTREFASAAASCTVTIRLLLVGDNQDVLLEEWKQLLPIEYYALATTLPPLLDDDRKSYLEEFCRKGIEDEQREAFSANAKHHTDERVEHFVGMVFRHRKEGYIACIVGWDEEFDKATVGSVDYVHTAHVTRGLHQPFYKACLSTEDSTRYVAQEHVQKIALTADLAKSFVTNNSLMSVYFSDVQLVTEDNDRGFFKPSADLRQVYPDDEWYAARRATPQQAVNYFYRPGGSAPTPQRPVADVRDDYERWYTEAIPNNRMSLSLRSGILSEVAWALDRLCRLAHNDHFSFKAYPGLIDGLFDWPEWYVNEGYKEATDEQELFSPSRDFVAKQRYALESLFILKNGALQEANAQELQNHSHTLSLILNGLHNLDFNKDQHQEALLHIIDIFHGMAPNLLINESVPDCSNPIIPLKRIVSESKNRSLIIGGFNSLNGILSHPGNALHFSRTSESLNAAIRYLPLFMDKQLLEAALEHIYIHVAHSATARALLLHPQFASLLKVLCSLILSEQQSTEEKVTMDITPPHRTAPATTAMTARNYEIPAEELNALGNSNEPHRCYEWMRLGLSANKDAEITQVDIWNLYKETFTPYQDQVALLGASDVIKYVTHVFPTAQAMVLPGTPNRFIVRGIERRQELIPNERFKCLWNRSSCPQSPFTSPSELFDHLSEHLAALQTSPNEPCVWATCAHTCAEPQHLRSHLLTHLSSSQPLQKHPSQSDTITYASGYYDGPGALPTMRPIPPRNTVISYEKPIKDPSSLALTAVLIIRVLFRTAFASAEAAPKADADHFGFPGAIDDANDPANGDAQAADEESDKEGERRGRKAFVGVRNILENIRLRDEALMSWITEMVDATIPDLH</sequence>
<dbReference type="Proteomes" id="UP001140091">
    <property type="component" value="Unassembled WGS sequence"/>
</dbReference>
<dbReference type="PROSITE" id="PS51526">
    <property type="entry name" value="RFX_DBD"/>
    <property type="match status" value="1"/>
</dbReference>
<dbReference type="Pfam" id="PF08755">
    <property type="entry name" value="YccV-like"/>
    <property type="match status" value="1"/>
</dbReference>
<evidence type="ECO:0000256" key="2">
    <source>
        <dbReference type="ARBA" id="ARBA00023015"/>
    </source>
</evidence>
<dbReference type="GO" id="GO:0016586">
    <property type="term" value="C:RSC-type complex"/>
    <property type="evidence" value="ECO:0007669"/>
    <property type="project" value="TreeGrafter"/>
</dbReference>
<protein>
    <recommendedName>
        <fullName evidence="6">RFX-type winged-helix domain-containing protein</fullName>
    </recommendedName>
</protein>
<proteinExistence type="predicted"/>
<dbReference type="PANTHER" id="PTHR22970">
    <property type="entry name" value="AT-RICH INTERACTIVE DOMAIN-CONTAINING PROTEIN 2"/>
    <property type="match status" value="1"/>
</dbReference>
<dbReference type="InterPro" id="IPR052406">
    <property type="entry name" value="Chromatin_Remodeling_Comp"/>
</dbReference>
<dbReference type="GO" id="GO:0006325">
    <property type="term" value="P:chromatin organization"/>
    <property type="evidence" value="ECO:0007669"/>
    <property type="project" value="UniProtKB-KW"/>
</dbReference>